<organism evidence="12 13">
    <name type="scientific">Patulibacter brassicae</name>
    <dbReference type="NCBI Taxonomy" id="1705717"/>
    <lineage>
        <taxon>Bacteria</taxon>
        <taxon>Bacillati</taxon>
        <taxon>Actinomycetota</taxon>
        <taxon>Thermoleophilia</taxon>
        <taxon>Solirubrobacterales</taxon>
        <taxon>Patulibacteraceae</taxon>
        <taxon>Patulibacter</taxon>
    </lineage>
</organism>
<keyword evidence="9" id="KW-0472">Membrane</keyword>
<dbReference type="PANTHER" id="PTHR43221:SF3">
    <property type="entry name" value="SLL1280 PROTEIN"/>
    <property type="match status" value="1"/>
</dbReference>
<name>A0ABU4VMH1_9ACTN</name>
<protein>
    <submittedName>
        <fullName evidence="12">M48 family metallopeptidase</fullName>
    </submittedName>
</protein>
<evidence type="ECO:0000256" key="2">
    <source>
        <dbReference type="ARBA" id="ARBA00022670"/>
    </source>
</evidence>
<evidence type="ECO:0000256" key="7">
    <source>
        <dbReference type="ARBA" id="ARBA00022989"/>
    </source>
</evidence>
<evidence type="ECO:0000259" key="11">
    <source>
        <dbReference type="Pfam" id="PF01435"/>
    </source>
</evidence>
<dbReference type="RefSeq" id="WP_319954439.1">
    <property type="nucleotide sequence ID" value="NZ_JAXAVX010000005.1"/>
</dbReference>
<comment type="similarity">
    <text evidence="10">Belongs to the peptidase M48 family.</text>
</comment>
<keyword evidence="8 10" id="KW-0482">Metalloprotease</keyword>
<keyword evidence="6 10" id="KW-0862">Zinc</keyword>
<keyword evidence="2 10" id="KW-0645">Protease</keyword>
<evidence type="ECO:0000256" key="8">
    <source>
        <dbReference type="ARBA" id="ARBA00023049"/>
    </source>
</evidence>
<keyword evidence="7" id="KW-1133">Transmembrane helix</keyword>
<feature type="domain" description="Peptidase M48" evidence="11">
    <location>
        <begin position="90"/>
        <end position="266"/>
    </location>
</feature>
<evidence type="ECO:0000313" key="13">
    <source>
        <dbReference type="Proteomes" id="UP001277761"/>
    </source>
</evidence>
<evidence type="ECO:0000313" key="12">
    <source>
        <dbReference type="EMBL" id="MDX8152284.1"/>
    </source>
</evidence>
<keyword evidence="1" id="KW-1003">Cell membrane</keyword>
<evidence type="ECO:0000256" key="3">
    <source>
        <dbReference type="ARBA" id="ARBA00022692"/>
    </source>
</evidence>
<dbReference type="CDD" id="cd07325">
    <property type="entry name" value="M48_Ste24p_like"/>
    <property type="match status" value="1"/>
</dbReference>
<keyword evidence="4" id="KW-0479">Metal-binding</keyword>
<dbReference type="PANTHER" id="PTHR43221">
    <property type="entry name" value="PROTEASE HTPX"/>
    <property type="match status" value="1"/>
</dbReference>
<keyword evidence="3" id="KW-0812">Transmembrane</keyword>
<comment type="cofactor">
    <cofactor evidence="10">
        <name>Zn(2+)</name>
        <dbReference type="ChEBI" id="CHEBI:29105"/>
    </cofactor>
    <text evidence="10">Binds 1 zinc ion per subunit.</text>
</comment>
<evidence type="ECO:0000256" key="10">
    <source>
        <dbReference type="RuleBase" id="RU003983"/>
    </source>
</evidence>
<dbReference type="Proteomes" id="UP001277761">
    <property type="component" value="Unassembled WGS sequence"/>
</dbReference>
<dbReference type="Gene3D" id="3.30.2010.10">
    <property type="entry name" value="Metalloproteases ('zincins'), catalytic domain"/>
    <property type="match status" value="1"/>
</dbReference>
<evidence type="ECO:0000256" key="6">
    <source>
        <dbReference type="ARBA" id="ARBA00022833"/>
    </source>
</evidence>
<dbReference type="InterPro" id="IPR001915">
    <property type="entry name" value="Peptidase_M48"/>
</dbReference>
<keyword evidence="5 10" id="KW-0378">Hydrolase</keyword>
<gene>
    <name evidence="12" type="ORF">SK069_11805</name>
</gene>
<evidence type="ECO:0000256" key="4">
    <source>
        <dbReference type="ARBA" id="ARBA00022723"/>
    </source>
</evidence>
<dbReference type="Pfam" id="PF01435">
    <property type="entry name" value="Peptidase_M48"/>
    <property type="match status" value="1"/>
</dbReference>
<accession>A0ABU4VMH1</accession>
<reference evidence="12 13" key="1">
    <citation type="submission" date="2023-11" db="EMBL/GenBank/DDBJ databases">
        <authorList>
            <person name="Xu M."/>
            <person name="Jiang T."/>
        </authorList>
    </citation>
    <scope>NUCLEOTIDE SEQUENCE [LARGE SCALE GENOMIC DNA]</scope>
    <source>
        <strain evidence="12 13">SD</strain>
    </source>
</reference>
<dbReference type="InterPro" id="IPR050083">
    <property type="entry name" value="HtpX_protease"/>
</dbReference>
<evidence type="ECO:0000256" key="1">
    <source>
        <dbReference type="ARBA" id="ARBA00022475"/>
    </source>
</evidence>
<proteinExistence type="inferred from homology"/>
<dbReference type="EMBL" id="JAXAVX010000005">
    <property type="protein sequence ID" value="MDX8152284.1"/>
    <property type="molecule type" value="Genomic_DNA"/>
</dbReference>
<keyword evidence="13" id="KW-1185">Reference proteome</keyword>
<sequence length="338" mass="36922">MSDESPVLGYQLRDLDDRVLRHPADRAATAALKQIPGLDGLLRKLIELGYERALHQQLLASSVRLGPQQLPETWTLHHAAFATLAVDPVPDLYLTAFPLANAATIGSTEPLVLVRSETLDLLDAHQQRVVFAHEAAHVMCDHVLYGTALRIIGGLVATGAAAGPLPTKLSLIAIRHALLEWSRAAELTCDRIAALVVRDPLLVCRTLMSLAAGTASDRLNLDAFLAQADDYGRRGRSLPGRWTRMSLELGTTHPLSVTRAHQLMEWVKSGDYERIRDGDYPRRSEGGGPTAGEEAFAAADYYKDKISGAFKDIAGQAEQATRTVNDWLSKNRRPDDDA</sequence>
<evidence type="ECO:0000256" key="9">
    <source>
        <dbReference type="ARBA" id="ARBA00023136"/>
    </source>
</evidence>
<comment type="caution">
    <text evidence="12">The sequence shown here is derived from an EMBL/GenBank/DDBJ whole genome shotgun (WGS) entry which is preliminary data.</text>
</comment>
<evidence type="ECO:0000256" key="5">
    <source>
        <dbReference type="ARBA" id="ARBA00022801"/>
    </source>
</evidence>